<evidence type="ECO:0000313" key="2">
    <source>
        <dbReference type="Proteomes" id="UP000789570"/>
    </source>
</evidence>
<keyword evidence="2" id="KW-1185">Reference proteome</keyword>
<protein>
    <submittedName>
        <fullName evidence="1">674_t:CDS:1</fullName>
    </submittedName>
</protein>
<name>A0A9N8V3H7_9GLOM</name>
<dbReference type="InterPro" id="IPR011009">
    <property type="entry name" value="Kinase-like_dom_sf"/>
</dbReference>
<dbReference type="SUPFAM" id="SSF56112">
    <property type="entry name" value="Protein kinase-like (PK-like)"/>
    <property type="match status" value="1"/>
</dbReference>
<accession>A0A9N8V3H7</accession>
<sequence length="186" mass="22147">MSEFNCSTCRQKFNTFMWCDSCQKQEFENNFKNWTSENDEIDSFIQQTQLKAIDFDQFIQWMPFEGFDILGKVGQGGFATVYEAIWCDGPIWNWNVKSRKWERNDSCRVALKVLEDSKAHELFLFDNYGELDVKDEKLFKFGHEYELHPGAVYISRDLSIYAQYLSQDEVVEIEWSKGKKLEVYER</sequence>
<proteinExistence type="predicted"/>
<dbReference type="AlphaFoldDB" id="A0A9N8V3H7"/>
<reference evidence="1" key="1">
    <citation type="submission" date="2021-06" db="EMBL/GenBank/DDBJ databases">
        <authorList>
            <person name="Kallberg Y."/>
            <person name="Tangrot J."/>
            <person name="Rosling A."/>
        </authorList>
    </citation>
    <scope>NUCLEOTIDE SEQUENCE</scope>
    <source>
        <strain evidence="1">UK204</strain>
    </source>
</reference>
<gene>
    <name evidence="1" type="ORF">FCALED_LOCUS44</name>
</gene>
<evidence type="ECO:0000313" key="1">
    <source>
        <dbReference type="EMBL" id="CAG8435860.1"/>
    </source>
</evidence>
<dbReference type="EMBL" id="CAJVPQ010000003">
    <property type="protein sequence ID" value="CAG8435860.1"/>
    <property type="molecule type" value="Genomic_DNA"/>
</dbReference>
<organism evidence="1 2">
    <name type="scientific">Funneliformis caledonium</name>
    <dbReference type="NCBI Taxonomy" id="1117310"/>
    <lineage>
        <taxon>Eukaryota</taxon>
        <taxon>Fungi</taxon>
        <taxon>Fungi incertae sedis</taxon>
        <taxon>Mucoromycota</taxon>
        <taxon>Glomeromycotina</taxon>
        <taxon>Glomeromycetes</taxon>
        <taxon>Glomerales</taxon>
        <taxon>Glomeraceae</taxon>
        <taxon>Funneliformis</taxon>
    </lineage>
</organism>
<dbReference type="OrthoDB" id="2308814at2759"/>
<dbReference type="Proteomes" id="UP000789570">
    <property type="component" value="Unassembled WGS sequence"/>
</dbReference>
<comment type="caution">
    <text evidence="1">The sequence shown here is derived from an EMBL/GenBank/DDBJ whole genome shotgun (WGS) entry which is preliminary data.</text>
</comment>